<evidence type="ECO:0000256" key="1">
    <source>
        <dbReference type="SAM" id="MobiDB-lite"/>
    </source>
</evidence>
<dbReference type="PATRIC" id="fig|1434109.4.peg.2977"/>
<feature type="region of interest" description="Disordered" evidence="1">
    <location>
        <begin position="158"/>
        <end position="185"/>
    </location>
</feature>
<feature type="compositionally biased region" description="Polar residues" evidence="1">
    <location>
        <begin position="159"/>
        <end position="172"/>
    </location>
</feature>
<keyword evidence="2" id="KW-1133">Transmembrane helix</keyword>
<protein>
    <recommendedName>
        <fullName evidence="5">Sarcinarray family protein</fullName>
    </recommendedName>
</protein>
<sequence>MKIKLILIGIFCIILLTESVAADSPYGKIDVYYNDELLPGKEIAKPVIKIGEPFTVGINLTVYQKSEVALKLSEIGDGYFLIVNGPTSKMNKYRADVIEKNSSLMYKWTVTPTEKWAGGSIPIDIVYQIDDFETGDRLVNGGFTVAYCTISNEYYEGETPTSEQSASENQPISGQSASENSSSPASAPAFSLVTAVLALVLVFLRLSRQ</sequence>
<dbReference type="NCBIfam" id="TIGR04209">
    <property type="entry name" value="sarcinarray"/>
    <property type="match status" value="1"/>
</dbReference>
<evidence type="ECO:0000256" key="2">
    <source>
        <dbReference type="SAM" id="Phobius"/>
    </source>
</evidence>
<dbReference type="HOGENOM" id="CLU_086259_0_0_2"/>
<dbReference type="KEGG" id="mbw:MSBRW_2304"/>
<name>A0A0E3QMI2_METBA</name>
<proteinExistence type="predicted"/>
<evidence type="ECO:0000313" key="4">
    <source>
        <dbReference type="Proteomes" id="UP000033038"/>
    </source>
</evidence>
<dbReference type="InterPro" id="IPR026476">
    <property type="entry name" value="Sarcinarray_fam"/>
</dbReference>
<accession>A0A0E3QMI2</accession>
<evidence type="ECO:0000313" key="3">
    <source>
        <dbReference type="EMBL" id="AKB51557.1"/>
    </source>
</evidence>
<dbReference type="RefSeq" id="WP_011307406.1">
    <property type="nucleotide sequence ID" value="NZ_CP009526.1"/>
</dbReference>
<gene>
    <name evidence="3" type="ORF">MSBRW_2304</name>
</gene>
<reference evidence="3 4" key="1">
    <citation type="submission" date="2014-07" db="EMBL/GenBank/DDBJ databases">
        <title>Methanogenic archaea and the global carbon cycle.</title>
        <authorList>
            <person name="Henriksen J.R."/>
            <person name="Luke J."/>
            <person name="Reinhart S."/>
            <person name="Benedict M.N."/>
            <person name="Youngblut N.D."/>
            <person name="Metcalf M.E."/>
            <person name="Whitaker R.J."/>
            <person name="Metcalf W.W."/>
        </authorList>
    </citation>
    <scope>NUCLEOTIDE SEQUENCE [LARGE SCALE GENOMIC DNA]</scope>
    <source>
        <strain evidence="3 4">Wiesmoor</strain>
    </source>
</reference>
<dbReference type="GeneID" id="24823841"/>
<dbReference type="Proteomes" id="UP000033038">
    <property type="component" value="Chromosome"/>
</dbReference>
<keyword evidence="2" id="KW-0472">Membrane</keyword>
<keyword evidence="2" id="KW-0812">Transmembrane</keyword>
<dbReference type="NCBIfam" id="TIGR04204">
    <property type="entry name" value="MAST_ArtA_sort"/>
    <property type="match status" value="1"/>
</dbReference>
<feature type="compositionally biased region" description="Low complexity" evidence="1">
    <location>
        <begin position="173"/>
        <end position="185"/>
    </location>
</feature>
<feature type="transmembrane region" description="Helical" evidence="2">
    <location>
        <begin position="185"/>
        <end position="204"/>
    </location>
</feature>
<dbReference type="EMBL" id="CP009526">
    <property type="protein sequence ID" value="AKB51557.1"/>
    <property type="molecule type" value="Genomic_DNA"/>
</dbReference>
<dbReference type="AlphaFoldDB" id="A0A0E3QMI2"/>
<dbReference type="InterPro" id="IPR026450">
    <property type="entry name" value="MAST_dom"/>
</dbReference>
<evidence type="ECO:0008006" key="5">
    <source>
        <dbReference type="Google" id="ProtNLM"/>
    </source>
</evidence>
<organism evidence="3 4">
    <name type="scientific">Methanosarcina barkeri str. Wiesmoor</name>
    <dbReference type="NCBI Taxonomy" id="1434109"/>
    <lineage>
        <taxon>Archaea</taxon>
        <taxon>Methanobacteriati</taxon>
        <taxon>Methanobacteriota</taxon>
        <taxon>Stenosarchaea group</taxon>
        <taxon>Methanomicrobia</taxon>
        <taxon>Methanosarcinales</taxon>
        <taxon>Methanosarcinaceae</taxon>
        <taxon>Methanosarcina</taxon>
    </lineage>
</organism>